<dbReference type="Pfam" id="PF00583">
    <property type="entry name" value="Acetyltransf_1"/>
    <property type="match status" value="1"/>
</dbReference>
<keyword evidence="2" id="KW-0808">Transferase</keyword>
<dbReference type="PROSITE" id="PS51186">
    <property type="entry name" value="GNAT"/>
    <property type="match status" value="1"/>
</dbReference>
<dbReference type="InterPro" id="IPR016181">
    <property type="entry name" value="Acyl_CoA_acyltransferase"/>
</dbReference>
<organism evidence="2 3">
    <name type="scientific">Demequina mangrovi</name>
    <dbReference type="NCBI Taxonomy" id="1043493"/>
    <lineage>
        <taxon>Bacteria</taxon>
        <taxon>Bacillati</taxon>
        <taxon>Actinomycetota</taxon>
        <taxon>Actinomycetes</taxon>
        <taxon>Micrococcales</taxon>
        <taxon>Demequinaceae</taxon>
        <taxon>Demequina</taxon>
    </lineage>
</organism>
<feature type="domain" description="N-acetyltransferase" evidence="1">
    <location>
        <begin position="25"/>
        <end position="166"/>
    </location>
</feature>
<dbReference type="RefSeq" id="WP_042214533.1">
    <property type="nucleotide sequence ID" value="NZ_BBLU01000006.1"/>
</dbReference>
<dbReference type="InterPro" id="IPR000182">
    <property type="entry name" value="GNAT_dom"/>
</dbReference>
<dbReference type="Proteomes" id="UP000183315">
    <property type="component" value="Unassembled WGS sequence"/>
</dbReference>
<dbReference type="GO" id="GO:0016747">
    <property type="term" value="F:acyltransferase activity, transferring groups other than amino-acyl groups"/>
    <property type="evidence" value="ECO:0007669"/>
    <property type="project" value="InterPro"/>
</dbReference>
<dbReference type="PANTHER" id="PTHR41700">
    <property type="entry name" value="GCN5-RELATED N-ACETYLTRANSFERASE"/>
    <property type="match status" value="1"/>
</dbReference>
<evidence type="ECO:0000313" key="2">
    <source>
        <dbReference type="EMBL" id="SEJ44649.1"/>
    </source>
</evidence>
<evidence type="ECO:0000313" key="3">
    <source>
        <dbReference type="Proteomes" id="UP000183315"/>
    </source>
</evidence>
<keyword evidence="3" id="KW-1185">Reference proteome</keyword>
<dbReference type="eggNOG" id="COG3375">
    <property type="taxonomic scope" value="Bacteria"/>
</dbReference>
<sequence length="284" mass="30146">MTRVEPDVVADAWADAQAAAARAGVEVRILAPAEAPAAAALLERLWAVPVVEAPLMVALAHCGGYVAGAFRDGRLVGVCVGLLARPHGEAMHSHVAGVLPEEAGGGVGTAMKLHQRAWCLDEGLTRLTWTFDPLVVRNAMFNTRRLGAELTDYLVDFYGRMTDGVNAGQGSDRMVATWHLDAPLPRGDTGEVPAASSVPTASSAVAHEALGIGPGERPETRPVPADAEAVVLCVPADIEDLRRRDPAVAAAWRPAFRDAIRPLLAGGWHVTSVAREGRYRLERR</sequence>
<dbReference type="Gene3D" id="3.40.630.30">
    <property type="match status" value="1"/>
</dbReference>
<dbReference type="STRING" id="1043493.SAMN05421637_1784"/>
<dbReference type="AlphaFoldDB" id="A0A1H6YTS5"/>
<gene>
    <name evidence="2" type="ORF">SAMN05421637_1784</name>
</gene>
<name>A0A1H6YTS5_9MICO</name>
<dbReference type="PANTHER" id="PTHR41700:SF1">
    <property type="entry name" value="N-ACETYLTRANSFERASE DOMAIN-CONTAINING PROTEIN"/>
    <property type="match status" value="1"/>
</dbReference>
<evidence type="ECO:0000259" key="1">
    <source>
        <dbReference type="PROSITE" id="PS51186"/>
    </source>
</evidence>
<accession>A0A1H6YTS5</accession>
<protein>
    <submittedName>
        <fullName evidence="2">Predicted acetyltransferase, GNAT superfamily</fullName>
    </submittedName>
</protein>
<dbReference type="OrthoDB" id="9797990at2"/>
<dbReference type="InterPro" id="IPR038764">
    <property type="entry name" value="GNAT_N_AcTrfase_prd"/>
</dbReference>
<dbReference type="SUPFAM" id="SSF55729">
    <property type="entry name" value="Acyl-CoA N-acyltransferases (Nat)"/>
    <property type="match status" value="1"/>
</dbReference>
<proteinExistence type="predicted"/>
<dbReference type="EMBL" id="FNZI01000004">
    <property type="protein sequence ID" value="SEJ44649.1"/>
    <property type="molecule type" value="Genomic_DNA"/>
</dbReference>
<reference evidence="3" key="1">
    <citation type="submission" date="2016-10" db="EMBL/GenBank/DDBJ databases">
        <authorList>
            <person name="Varghese N."/>
        </authorList>
    </citation>
    <scope>NUCLEOTIDE SEQUENCE [LARGE SCALE GENOMIC DNA]</scope>
    <source>
        <strain evidence="3">DSM 24868</strain>
    </source>
</reference>